<comment type="similarity">
    <text evidence="2">Belongs to the pterin-4-alpha-carbinolamine dehydratase family.</text>
</comment>
<proteinExistence type="inferred from homology"/>
<dbReference type="EC" id="4.2.1.96" evidence="3"/>
<dbReference type="PANTHER" id="PTHR12599">
    <property type="entry name" value="PTERIN-4-ALPHA-CARBINOLAMINE DEHYDRATASE"/>
    <property type="match status" value="1"/>
</dbReference>
<keyword evidence="4 5" id="KW-0456">Lyase</keyword>
<evidence type="ECO:0000256" key="4">
    <source>
        <dbReference type="ARBA" id="ARBA00023239"/>
    </source>
</evidence>
<organism evidence="5 6">
    <name type="scientific">Cognatishimia activa</name>
    <dbReference type="NCBI Taxonomy" id="1715691"/>
    <lineage>
        <taxon>Bacteria</taxon>
        <taxon>Pseudomonadati</taxon>
        <taxon>Pseudomonadota</taxon>
        <taxon>Alphaproteobacteria</taxon>
        <taxon>Rhodobacterales</taxon>
        <taxon>Paracoccaceae</taxon>
        <taxon>Cognatishimia</taxon>
    </lineage>
</organism>
<dbReference type="Proteomes" id="UP000051184">
    <property type="component" value="Unassembled WGS sequence"/>
</dbReference>
<dbReference type="GO" id="GO:0008124">
    <property type="term" value="F:4-alpha-hydroxytetrahydrobiopterin dehydratase activity"/>
    <property type="evidence" value="ECO:0007669"/>
    <property type="project" value="UniProtKB-EC"/>
</dbReference>
<evidence type="ECO:0000313" key="5">
    <source>
        <dbReference type="EMBL" id="CUK26608.1"/>
    </source>
</evidence>
<comment type="catalytic activity">
    <reaction evidence="1">
        <text>(4aS,6R)-4a-hydroxy-L-erythro-5,6,7,8-tetrahydrobiopterin = (6R)-L-erythro-6,7-dihydrobiopterin + H2O</text>
        <dbReference type="Rhea" id="RHEA:11920"/>
        <dbReference type="ChEBI" id="CHEBI:15377"/>
        <dbReference type="ChEBI" id="CHEBI:15642"/>
        <dbReference type="ChEBI" id="CHEBI:43120"/>
        <dbReference type="EC" id="4.2.1.96"/>
    </reaction>
</comment>
<name>A0A0N7MBX3_9RHOB</name>
<evidence type="ECO:0000256" key="1">
    <source>
        <dbReference type="ARBA" id="ARBA00001554"/>
    </source>
</evidence>
<accession>A0A0N7MBX3</accession>
<dbReference type="RefSeq" id="WP_058315481.1">
    <property type="nucleotide sequence ID" value="NZ_CYTO01000009.1"/>
</dbReference>
<dbReference type="EMBL" id="CYUE01000020">
    <property type="protein sequence ID" value="CUK26608.1"/>
    <property type="molecule type" value="Genomic_DNA"/>
</dbReference>
<dbReference type="PANTHER" id="PTHR12599:SF0">
    <property type="entry name" value="PTERIN-4-ALPHA-CARBINOLAMINE DEHYDRATASE"/>
    <property type="match status" value="1"/>
</dbReference>
<sequence>MTQATECVPCSEGTGVLDQARIEEGLESLPGWEQRDNTIFKRYAFKGFAKATQMANLVAWHSDKMGHHADISFGWGYCEVVYTSHEAGGLTENDFLCAIRLEALLD</sequence>
<dbReference type="InterPro" id="IPR036428">
    <property type="entry name" value="PCD_sf"/>
</dbReference>
<dbReference type="SUPFAM" id="SSF55248">
    <property type="entry name" value="PCD-like"/>
    <property type="match status" value="1"/>
</dbReference>
<dbReference type="AlphaFoldDB" id="A0A0N7MBX3"/>
<dbReference type="Gene3D" id="3.30.1360.20">
    <property type="entry name" value="Transcriptional coactivator/pterin dehydratase"/>
    <property type="match status" value="1"/>
</dbReference>
<protein>
    <recommendedName>
        <fullName evidence="3">4a-hydroxytetrahydrobiopterin dehydratase</fullName>
        <ecNumber evidence="3">4.2.1.96</ecNumber>
    </recommendedName>
</protein>
<dbReference type="Pfam" id="PF01329">
    <property type="entry name" value="Pterin_4a"/>
    <property type="match status" value="1"/>
</dbReference>
<keyword evidence="6" id="KW-1185">Reference proteome</keyword>
<evidence type="ECO:0000256" key="3">
    <source>
        <dbReference type="ARBA" id="ARBA00013252"/>
    </source>
</evidence>
<dbReference type="InterPro" id="IPR001533">
    <property type="entry name" value="Pterin_deHydtase"/>
</dbReference>
<evidence type="ECO:0000256" key="2">
    <source>
        <dbReference type="ARBA" id="ARBA00006472"/>
    </source>
</evidence>
<reference evidence="6" key="1">
    <citation type="submission" date="2015-09" db="EMBL/GenBank/DDBJ databases">
        <authorList>
            <person name="Rodrigo-Torres Lidia"/>
            <person name="Arahal R.David."/>
        </authorList>
    </citation>
    <scope>NUCLEOTIDE SEQUENCE [LARGE SCALE GENOMIC DNA]</scope>
    <source>
        <strain evidence="6">CECT 5114</strain>
    </source>
</reference>
<evidence type="ECO:0000313" key="6">
    <source>
        <dbReference type="Proteomes" id="UP000051184"/>
    </source>
</evidence>
<gene>
    <name evidence="5" type="ORF">TA5114_02423</name>
</gene>
<dbReference type="OrthoDB" id="9794987at2"/>
<dbReference type="STRING" id="1715691.TA5113_01251"/>
<dbReference type="GO" id="GO:0006729">
    <property type="term" value="P:tetrahydrobiopterin biosynthetic process"/>
    <property type="evidence" value="ECO:0007669"/>
    <property type="project" value="InterPro"/>
</dbReference>